<keyword evidence="10" id="KW-1185">Reference proteome</keyword>
<evidence type="ECO:0000256" key="7">
    <source>
        <dbReference type="SAM" id="Phobius"/>
    </source>
</evidence>
<dbReference type="InterPro" id="IPR025875">
    <property type="entry name" value="Leu-rich_rpt_4"/>
</dbReference>
<evidence type="ECO:0000313" key="9">
    <source>
        <dbReference type="EMBL" id="OQR87013.1"/>
    </source>
</evidence>
<evidence type="ECO:0000256" key="3">
    <source>
        <dbReference type="ARBA" id="ARBA00022737"/>
    </source>
</evidence>
<keyword evidence="1" id="KW-0433">Leucine-rich repeat</keyword>
<dbReference type="PROSITE" id="PS50011">
    <property type="entry name" value="PROTEIN_KINASE_DOM"/>
    <property type="match status" value="1"/>
</dbReference>
<dbReference type="GO" id="GO:0004674">
    <property type="term" value="F:protein serine/threonine kinase activity"/>
    <property type="evidence" value="ECO:0007669"/>
    <property type="project" value="TreeGrafter"/>
</dbReference>
<feature type="domain" description="Protein kinase" evidence="8">
    <location>
        <begin position="298"/>
        <end position="540"/>
    </location>
</feature>
<sequence>MNTLYGNCAAAANGALASPDPCVVYGDNRTTLVTASPAFGLRSANVEVVQGLPSVATSVDLSNNSIYRMTFDRQPNVVSLNLSRNMISSLDAVASLPNLETLDLSMNKLTTWTNAGALPNLTALNLSGNQIRSLYRPTFPPSLVSLDLSGNPITSFDLTTATYNALSVLPILRLSGVSITTCAGTLRLLGRTVVCVVDTPHESTSLLTSTYGQLIVVFSCIGLFTLAYLICVKGIFSSDRSDDASLRDTCVSSAYSIMADDPMEYRISLSIEMDPKPFEAVLHHDPLLQPRALAMKDVKKVKLLATAAYTRYVAEHHGAKVHAKVLTPLDNPQPLLAGLVNELAMLARLDHPNVVALVGFATSSSLLDLTVVTEFVALDTVASVLGDVDTAKYLRWTTTNAIMPPKVEMARDVAAAVAYLHSKGVLHNAISTETTFVSSKWTVKLGDFTHSSYEDDPKTCAVAAPEVLAGGSRSSKSDVYLLGHFISALETSDRALIPASVQAIIDLCVQDDPQARPDATEVVAMLQRCAESPAPSEPQP</sequence>
<dbReference type="EMBL" id="JNBR01001471">
    <property type="protein sequence ID" value="OQR87013.1"/>
    <property type="molecule type" value="Genomic_DNA"/>
</dbReference>
<keyword evidence="7" id="KW-0812">Transmembrane</keyword>
<dbReference type="SMART" id="SM00369">
    <property type="entry name" value="LRR_TYP"/>
    <property type="match status" value="2"/>
</dbReference>
<dbReference type="Pfam" id="PF13516">
    <property type="entry name" value="LRR_6"/>
    <property type="match status" value="2"/>
</dbReference>
<reference evidence="9 10" key="1">
    <citation type="journal article" date="2014" name="Genome Biol. Evol.">
        <title>The secreted proteins of Achlya hypogyna and Thraustotheca clavata identify the ancestral oomycete secretome and reveal gene acquisitions by horizontal gene transfer.</title>
        <authorList>
            <person name="Misner I."/>
            <person name="Blouin N."/>
            <person name="Leonard G."/>
            <person name="Richards T.A."/>
            <person name="Lane C.E."/>
        </authorList>
    </citation>
    <scope>NUCLEOTIDE SEQUENCE [LARGE SCALE GENOMIC DNA]</scope>
    <source>
        <strain evidence="9 10">ATCC 48635</strain>
    </source>
</reference>
<dbReference type="PROSITE" id="PS51450">
    <property type="entry name" value="LRR"/>
    <property type="match status" value="3"/>
</dbReference>
<dbReference type="Pfam" id="PF07714">
    <property type="entry name" value="PK_Tyr_Ser-Thr"/>
    <property type="match status" value="1"/>
</dbReference>
<dbReference type="InterPro" id="IPR011009">
    <property type="entry name" value="Kinase-like_dom_sf"/>
</dbReference>
<dbReference type="OrthoDB" id="71898at2759"/>
<feature type="transmembrane region" description="Helical" evidence="7">
    <location>
        <begin position="211"/>
        <end position="231"/>
    </location>
</feature>
<dbReference type="STRING" id="1202772.A0A1V9YMS9"/>
<dbReference type="Pfam" id="PF12799">
    <property type="entry name" value="LRR_4"/>
    <property type="match status" value="1"/>
</dbReference>
<keyword evidence="6" id="KW-0067">ATP-binding</keyword>
<dbReference type="InterPro" id="IPR001611">
    <property type="entry name" value="Leu-rich_rpt"/>
</dbReference>
<dbReference type="GO" id="GO:0005524">
    <property type="term" value="F:ATP binding"/>
    <property type="evidence" value="ECO:0007669"/>
    <property type="project" value="UniProtKB-KW"/>
</dbReference>
<keyword evidence="3" id="KW-0677">Repeat</keyword>
<evidence type="ECO:0000256" key="1">
    <source>
        <dbReference type="ARBA" id="ARBA00022614"/>
    </source>
</evidence>
<protein>
    <submittedName>
        <fullName evidence="9">Protein kinase</fullName>
    </submittedName>
</protein>
<evidence type="ECO:0000259" key="8">
    <source>
        <dbReference type="PROSITE" id="PS50011"/>
    </source>
</evidence>
<keyword evidence="2" id="KW-0808">Transferase</keyword>
<evidence type="ECO:0000256" key="2">
    <source>
        <dbReference type="ARBA" id="ARBA00022679"/>
    </source>
</evidence>
<evidence type="ECO:0000256" key="4">
    <source>
        <dbReference type="ARBA" id="ARBA00022741"/>
    </source>
</evidence>
<dbReference type="Gene3D" id="1.10.510.10">
    <property type="entry name" value="Transferase(Phosphotransferase) domain 1"/>
    <property type="match status" value="1"/>
</dbReference>
<keyword evidence="7" id="KW-1133">Transmembrane helix</keyword>
<dbReference type="Proteomes" id="UP000243579">
    <property type="component" value="Unassembled WGS sequence"/>
</dbReference>
<dbReference type="Gene3D" id="3.80.10.10">
    <property type="entry name" value="Ribonuclease Inhibitor"/>
    <property type="match status" value="1"/>
</dbReference>
<name>A0A1V9YMS9_ACHHY</name>
<organism evidence="9 10">
    <name type="scientific">Achlya hypogyna</name>
    <name type="common">Oomycete</name>
    <name type="synonym">Protoachlya hypogyna</name>
    <dbReference type="NCBI Taxonomy" id="1202772"/>
    <lineage>
        <taxon>Eukaryota</taxon>
        <taxon>Sar</taxon>
        <taxon>Stramenopiles</taxon>
        <taxon>Oomycota</taxon>
        <taxon>Saprolegniomycetes</taxon>
        <taxon>Saprolegniales</taxon>
        <taxon>Achlyaceae</taxon>
        <taxon>Achlya</taxon>
    </lineage>
</organism>
<keyword evidence="7" id="KW-0472">Membrane</keyword>
<dbReference type="SUPFAM" id="SSF52058">
    <property type="entry name" value="L domain-like"/>
    <property type="match status" value="1"/>
</dbReference>
<dbReference type="InterPro" id="IPR051681">
    <property type="entry name" value="Ser/Thr_Kinases-Pseudokinases"/>
</dbReference>
<gene>
    <name evidence="9" type="ORF">ACHHYP_09613</name>
</gene>
<keyword evidence="4" id="KW-0547">Nucleotide-binding</keyword>
<dbReference type="AlphaFoldDB" id="A0A1V9YMS9"/>
<comment type="caution">
    <text evidence="9">The sequence shown here is derived from an EMBL/GenBank/DDBJ whole genome shotgun (WGS) entry which is preliminary data.</text>
</comment>
<evidence type="ECO:0000256" key="6">
    <source>
        <dbReference type="ARBA" id="ARBA00022840"/>
    </source>
</evidence>
<dbReference type="SUPFAM" id="SSF56112">
    <property type="entry name" value="Protein kinase-like (PK-like)"/>
    <property type="match status" value="1"/>
</dbReference>
<dbReference type="PANTHER" id="PTHR44329">
    <property type="entry name" value="SERINE/THREONINE-PROTEIN KINASE TNNI3K-RELATED"/>
    <property type="match status" value="1"/>
</dbReference>
<dbReference type="InterPro" id="IPR003591">
    <property type="entry name" value="Leu-rich_rpt_typical-subtyp"/>
</dbReference>
<dbReference type="InterPro" id="IPR001245">
    <property type="entry name" value="Ser-Thr/Tyr_kinase_cat_dom"/>
</dbReference>
<evidence type="ECO:0000256" key="5">
    <source>
        <dbReference type="ARBA" id="ARBA00022777"/>
    </source>
</evidence>
<evidence type="ECO:0000313" key="10">
    <source>
        <dbReference type="Proteomes" id="UP000243579"/>
    </source>
</evidence>
<accession>A0A1V9YMS9</accession>
<dbReference type="InterPro" id="IPR032675">
    <property type="entry name" value="LRR_dom_sf"/>
</dbReference>
<dbReference type="Gene3D" id="3.30.200.20">
    <property type="entry name" value="Phosphorylase Kinase, domain 1"/>
    <property type="match status" value="1"/>
</dbReference>
<dbReference type="InterPro" id="IPR000719">
    <property type="entry name" value="Prot_kinase_dom"/>
</dbReference>
<proteinExistence type="predicted"/>
<dbReference type="PANTHER" id="PTHR44329:SF288">
    <property type="entry name" value="MITOGEN-ACTIVATED PROTEIN KINASE KINASE KINASE 20"/>
    <property type="match status" value="1"/>
</dbReference>
<keyword evidence="5 9" id="KW-0418">Kinase</keyword>